<sequence>CDLSTEVPESPRLAVDFGFDFCRRKGYTKVYGHAQKRLLRFWRRHGFNQTNHPPFHFSDAEYVAVVVEFDPHPEAIRYGADDVVLLRPEGAWHVPGVLEHSMARPAKVVPRERVQRLSA</sequence>
<feature type="non-terminal residue" evidence="1">
    <location>
        <position position="1"/>
    </location>
</feature>
<protein>
    <submittedName>
        <fullName evidence="1">Uncharacterized protein</fullName>
    </submittedName>
</protein>
<gene>
    <name evidence="1" type="ORF">VZ95_19580</name>
</gene>
<reference evidence="1 2" key="1">
    <citation type="submission" date="2015-03" db="EMBL/GenBank/DDBJ databases">
        <title>Draft genome sequence of Elstera litoralis.</title>
        <authorList>
            <person name="Rahalkar M.C."/>
            <person name="Dhakephalkar P.K."/>
            <person name="Pore S.D."/>
            <person name="Arora P."/>
            <person name="Kapse N.G."/>
            <person name="Pandit P.S."/>
        </authorList>
    </citation>
    <scope>NUCLEOTIDE SEQUENCE [LARGE SCALE GENOMIC DNA]</scope>
    <source>
        <strain evidence="1 2">Dia-1</strain>
    </source>
</reference>
<evidence type="ECO:0000313" key="1">
    <source>
        <dbReference type="EMBL" id="KJV08156.1"/>
    </source>
</evidence>
<dbReference type="SUPFAM" id="SSF55729">
    <property type="entry name" value="Acyl-CoA N-acyltransferases (Nat)"/>
    <property type="match status" value="1"/>
</dbReference>
<comment type="caution">
    <text evidence="1">The sequence shown here is derived from an EMBL/GenBank/DDBJ whole genome shotgun (WGS) entry which is preliminary data.</text>
</comment>
<dbReference type="InterPro" id="IPR016181">
    <property type="entry name" value="Acyl_CoA_acyltransferase"/>
</dbReference>
<dbReference type="RefSeq" id="WP_045777363.1">
    <property type="nucleotide sequence ID" value="NZ_LAJY01000756.1"/>
</dbReference>
<evidence type="ECO:0000313" key="2">
    <source>
        <dbReference type="Proteomes" id="UP000033774"/>
    </source>
</evidence>
<dbReference type="AlphaFoldDB" id="A0A0F3IN60"/>
<dbReference type="Gene3D" id="3.40.630.30">
    <property type="match status" value="1"/>
</dbReference>
<organism evidence="1 2">
    <name type="scientific">Elstera litoralis</name>
    <dbReference type="NCBI Taxonomy" id="552518"/>
    <lineage>
        <taxon>Bacteria</taxon>
        <taxon>Pseudomonadati</taxon>
        <taxon>Pseudomonadota</taxon>
        <taxon>Alphaproteobacteria</taxon>
        <taxon>Rhodospirillales</taxon>
        <taxon>Rhodospirillaceae</taxon>
        <taxon>Elstera</taxon>
    </lineage>
</organism>
<accession>A0A0F3IN60</accession>
<dbReference type="EMBL" id="LAJY01000756">
    <property type="protein sequence ID" value="KJV08156.1"/>
    <property type="molecule type" value="Genomic_DNA"/>
</dbReference>
<keyword evidence="2" id="KW-1185">Reference proteome</keyword>
<proteinExistence type="predicted"/>
<name>A0A0F3IN60_9PROT</name>
<dbReference type="Proteomes" id="UP000033774">
    <property type="component" value="Unassembled WGS sequence"/>
</dbReference>